<comment type="caution">
    <text evidence="2">The sequence shown here is derived from an EMBL/GenBank/DDBJ whole genome shotgun (WGS) entry which is preliminary data.</text>
</comment>
<feature type="domain" description="RSE1/DDB1/CPSF1 first beta-propeller" evidence="1">
    <location>
        <begin position="38"/>
        <end position="148"/>
    </location>
</feature>
<dbReference type="InterPro" id="IPR018846">
    <property type="entry name" value="Beta-prop_RSE1/DDB1/CPSF1_1st"/>
</dbReference>
<evidence type="ECO:0000313" key="2">
    <source>
        <dbReference type="EMBL" id="GAF88554.1"/>
    </source>
</evidence>
<protein>
    <recommendedName>
        <fullName evidence="1">RSE1/DDB1/CPSF1 first beta-propeller domain-containing protein</fullName>
    </recommendedName>
</protein>
<evidence type="ECO:0000259" key="1">
    <source>
        <dbReference type="Pfam" id="PF10433"/>
    </source>
</evidence>
<dbReference type="EMBL" id="BARS01011314">
    <property type="protein sequence ID" value="GAF88554.1"/>
    <property type="molecule type" value="Genomic_DNA"/>
</dbReference>
<dbReference type="InterPro" id="IPR015943">
    <property type="entry name" value="WD40/YVTN_repeat-like_dom_sf"/>
</dbReference>
<organism evidence="2">
    <name type="scientific">marine sediment metagenome</name>
    <dbReference type="NCBI Taxonomy" id="412755"/>
    <lineage>
        <taxon>unclassified sequences</taxon>
        <taxon>metagenomes</taxon>
        <taxon>ecological metagenomes</taxon>
    </lineage>
</organism>
<sequence>LFNHQQNSLDTMNGDDKGMREVSPELKLLDLTLKNASAIQHSSMGEFTAIGSQEILVARPGGAIEVHRIESSDDDDDDENRVWLKMIMRVETRSVIRSMEIVRLGGEKRDLVIIGSDSGNVSVMDFEGGKSKVLHCPAFGKTGEICIQFICYRHNMTNRC</sequence>
<reference evidence="2" key="1">
    <citation type="journal article" date="2014" name="Front. Microbiol.">
        <title>High frequency of phylogenetically diverse reductive dehalogenase-homologous genes in deep subseafloor sedimentary metagenomes.</title>
        <authorList>
            <person name="Kawai M."/>
            <person name="Futagami T."/>
            <person name="Toyoda A."/>
            <person name="Takaki Y."/>
            <person name="Nishi S."/>
            <person name="Hori S."/>
            <person name="Arai W."/>
            <person name="Tsubouchi T."/>
            <person name="Morono Y."/>
            <person name="Uchiyama I."/>
            <person name="Ito T."/>
            <person name="Fujiyama A."/>
            <person name="Inagaki F."/>
            <person name="Takami H."/>
        </authorList>
    </citation>
    <scope>NUCLEOTIDE SEQUENCE</scope>
    <source>
        <strain evidence="2">Expedition CK06-06</strain>
    </source>
</reference>
<gene>
    <name evidence="2" type="ORF">S01H1_20627</name>
</gene>
<accession>X0T5S9</accession>
<dbReference type="AlphaFoldDB" id="X0T5S9"/>
<name>X0T5S9_9ZZZZ</name>
<dbReference type="Gene3D" id="2.130.10.10">
    <property type="entry name" value="YVTN repeat-like/Quinoprotein amine dehydrogenase"/>
    <property type="match status" value="1"/>
</dbReference>
<dbReference type="Pfam" id="PF10433">
    <property type="entry name" value="Beta-prop_RSE1_1st"/>
    <property type="match status" value="1"/>
</dbReference>
<feature type="non-terminal residue" evidence="2">
    <location>
        <position position="1"/>
    </location>
</feature>
<proteinExistence type="predicted"/>